<evidence type="ECO:0000256" key="10">
    <source>
        <dbReference type="ARBA" id="ARBA00022723"/>
    </source>
</evidence>
<sequence>MKWVFLGLTLCGLVAISHAKNYQKNNACLVKNKYRHESTCRGPRRQFYAFHRIIMDCIRVTTKCPQFHKKNEYPSLARCQSDCAYHMKLGLPKTTVGSNTTTPSPDAGAGGGGEGNKEEKKEEEKKEEENKEASSRTMPVKFLQRTKRAVKNYRKNIDTSEEDEEDSSSQEHSRRRKARDETRRLERKKRNQVRRKSRKSFEDDEDDEDTFLPNKKSKKSIGSKRKTRKFSEEEEQHEKPPSKKSKKITRKIRKDSEEEDEDEDEKPSTKKPKKLKRKVRKDSEVNELEYEGPPPASKKSRKLKRKIRHDSDEEKQARIRRTQLLQAKTNPHMDEDDNETGAFALRTLLLKSSHKNMSYVVEALPDSYAFLGEGPHWDVARQSLYYVDLERAGIHRYDYKENKVYKAYIENETFATFIIPIEGNKKEFAVGCDRRVSIVNWDGVSPGARVVRTLFEVQSDLKDNRLNDAKVDPRGRWFGGTMCRTGNVFIQRKGELYMWQAGGEVNVIKSDVGISNGLAWDEKAKKFYYVDTNDYEVKAFDYNVETGGVCNSTVIYDFRGAKSEDNLQPDGMAIDTDGNIYVATFNGAAVYKVDPRNSELLLKIEIPTKQITSVAFGGPNLDILYVTTAAKHEQPVPAGTTFKVTGLNAKGLPGVNLKI</sequence>
<dbReference type="Pfam" id="PF08450">
    <property type="entry name" value="SGL"/>
    <property type="match status" value="1"/>
</dbReference>
<dbReference type="FunFam" id="2.120.10.30:FF:000027">
    <property type="entry name" value="Regucalcin homologue"/>
    <property type="match status" value="1"/>
</dbReference>
<feature type="compositionally biased region" description="Basic and acidic residues" evidence="16">
    <location>
        <begin position="115"/>
        <end position="134"/>
    </location>
</feature>
<evidence type="ECO:0000256" key="11">
    <source>
        <dbReference type="ARBA" id="ARBA00022801"/>
    </source>
</evidence>
<feature type="signal peptide" evidence="17">
    <location>
        <begin position="1"/>
        <end position="19"/>
    </location>
</feature>
<evidence type="ECO:0000256" key="14">
    <source>
        <dbReference type="PIRSR" id="PIRSR605511-1"/>
    </source>
</evidence>
<dbReference type="GO" id="GO:0019853">
    <property type="term" value="P:L-ascorbic acid biosynthetic process"/>
    <property type="evidence" value="ECO:0007669"/>
    <property type="project" value="TreeGrafter"/>
</dbReference>
<dbReference type="EMBL" id="CH964232">
    <property type="protein sequence ID" value="KRF99328.1"/>
    <property type="molecule type" value="Genomic_DNA"/>
</dbReference>
<feature type="compositionally biased region" description="Basic residues" evidence="16">
    <location>
        <begin position="242"/>
        <end position="253"/>
    </location>
</feature>
<evidence type="ECO:0000256" key="2">
    <source>
        <dbReference type="ARBA" id="ARBA00001913"/>
    </source>
</evidence>
<feature type="compositionally biased region" description="Basic residues" evidence="16">
    <location>
        <begin position="144"/>
        <end position="154"/>
    </location>
</feature>
<dbReference type="PRINTS" id="PR01790">
    <property type="entry name" value="SMP30FAMILY"/>
</dbReference>
<dbReference type="AlphaFoldDB" id="A0A0Q9X3C4"/>
<comment type="cofactor">
    <cofactor evidence="15">
        <name>Zn(2+)</name>
        <dbReference type="ChEBI" id="CHEBI:29105"/>
    </cofactor>
    <text evidence="15">Binds 1 divalent metal cation per subunit.</text>
</comment>
<dbReference type="EC" id="3.1.1.17" evidence="7"/>
<dbReference type="OrthoDB" id="423498at2759"/>
<feature type="binding site" evidence="15">
    <location>
        <position position="373"/>
    </location>
    <ligand>
        <name>a divalent metal cation</name>
        <dbReference type="ChEBI" id="CHEBI:60240"/>
    </ligand>
</feature>
<evidence type="ECO:0000256" key="8">
    <source>
        <dbReference type="ARBA" id="ARBA00016808"/>
    </source>
</evidence>
<feature type="chain" id="PRO_5006387452" description="Regucalcin" evidence="17">
    <location>
        <begin position="20"/>
        <end position="659"/>
    </location>
</feature>
<dbReference type="GO" id="GO:0004341">
    <property type="term" value="F:gluconolactonase activity"/>
    <property type="evidence" value="ECO:0007669"/>
    <property type="project" value="UniProtKB-EC"/>
</dbReference>
<comment type="similarity">
    <text evidence="6">Belongs to the SMP-30/CGR1 family.</text>
</comment>
<name>A0A0Q9X3C4_DROWI</name>
<comment type="subcellular location">
    <subcellularLocation>
        <location evidence="5">Cytoplasm</location>
    </subcellularLocation>
</comment>
<gene>
    <name evidence="19" type="primary">Dwil\GK11687</name>
    <name evidence="19" type="ORF">Dwil_GK11687</name>
</gene>
<keyword evidence="11" id="KW-0378">Hydrolase</keyword>
<keyword evidence="10 15" id="KW-0479">Metal-binding</keyword>
<evidence type="ECO:0000256" key="15">
    <source>
        <dbReference type="PIRSR" id="PIRSR605511-2"/>
    </source>
</evidence>
<dbReference type="InterPro" id="IPR011042">
    <property type="entry name" value="6-blade_b-propeller_TolB-like"/>
</dbReference>
<evidence type="ECO:0000256" key="6">
    <source>
        <dbReference type="ARBA" id="ARBA00008853"/>
    </source>
</evidence>
<dbReference type="Proteomes" id="UP000007798">
    <property type="component" value="Unassembled WGS sequence"/>
</dbReference>
<feature type="compositionally biased region" description="Basic residues" evidence="16">
    <location>
        <begin position="185"/>
        <end position="198"/>
    </location>
</feature>
<feature type="compositionally biased region" description="Basic residues" evidence="16">
    <location>
        <begin position="298"/>
        <end position="308"/>
    </location>
</feature>
<proteinExistence type="inferred from homology"/>
<feature type="compositionally biased region" description="Basic residues" evidence="16">
    <location>
        <begin position="215"/>
        <end position="228"/>
    </location>
</feature>
<keyword evidence="20" id="KW-1185">Reference proteome</keyword>
<evidence type="ECO:0000313" key="19">
    <source>
        <dbReference type="EMBL" id="KRF99328.1"/>
    </source>
</evidence>
<dbReference type="KEGG" id="dwi:6647219"/>
<feature type="domain" description="SMP-30/Gluconolactonase/LRE-like region" evidence="18">
    <location>
        <begin position="371"/>
        <end position="629"/>
    </location>
</feature>
<accession>A0A0Q9X3C4</accession>
<feature type="binding site" evidence="15">
    <location>
        <position position="465"/>
    </location>
    <ligand>
        <name>substrate</name>
    </ligand>
</feature>
<dbReference type="Gene3D" id="2.120.10.30">
    <property type="entry name" value="TolB, C-terminal domain"/>
    <property type="match status" value="1"/>
</dbReference>
<evidence type="ECO:0000256" key="3">
    <source>
        <dbReference type="ARBA" id="ARBA00001936"/>
    </source>
</evidence>
<comment type="cofactor">
    <cofactor evidence="3">
        <name>Mn(2+)</name>
        <dbReference type="ChEBI" id="CHEBI:29035"/>
    </cofactor>
</comment>
<evidence type="ECO:0000256" key="17">
    <source>
        <dbReference type="SAM" id="SignalP"/>
    </source>
</evidence>
<evidence type="ECO:0000256" key="1">
    <source>
        <dbReference type="ARBA" id="ARBA00001589"/>
    </source>
</evidence>
<evidence type="ECO:0000256" key="7">
    <source>
        <dbReference type="ARBA" id="ARBA00013227"/>
    </source>
</evidence>
<dbReference type="STRING" id="7260.A0A0Q9X3C4"/>
<keyword evidence="12" id="KW-0106">Calcium</keyword>
<evidence type="ECO:0000256" key="9">
    <source>
        <dbReference type="ARBA" id="ARBA00022490"/>
    </source>
</evidence>
<dbReference type="eggNOG" id="KOG4499">
    <property type="taxonomic scope" value="Eukaryota"/>
</dbReference>
<evidence type="ECO:0000256" key="16">
    <source>
        <dbReference type="SAM" id="MobiDB-lite"/>
    </source>
</evidence>
<evidence type="ECO:0000313" key="20">
    <source>
        <dbReference type="Proteomes" id="UP000007798"/>
    </source>
</evidence>
<keyword evidence="15" id="KW-0862">Zinc</keyword>
<dbReference type="InterPro" id="IPR005511">
    <property type="entry name" value="SMP-30"/>
</dbReference>
<feature type="active site" description="Proton donor/acceptor" evidence="14">
    <location>
        <position position="570"/>
    </location>
</feature>
<dbReference type="InterPro" id="IPR013658">
    <property type="entry name" value="SGL"/>
</dbReference>
<feature type="compositionally biased region" description="Polar residues" evidence="16">
    <location>
        <begin position="95"/>
        <end position="104"/>
    </location>
</feature>
<comment type="catalytic activity">
    <reaction evidence="1">
        <text>D-glucono-1,5-lactone + H2O = D-gluconate + H(+)</text>
        <dbReference type="Rhea" id="RHEA:10440"/>
        <dbReference type="ChEBI" id="CHEBI:15377"/>
        <dbReference type="ChEBI" id="CHEBI:15378"/>
        <dbReference type="ChEBI" id="CHEBI:16217"/>
        <dbReference type="ChEBI" id="CHEBI:18391"/>
        <dbReference type="EC" id="3.1.1.17"/>
    </reaction>
</comment>
<evidence type="ECO:0000256" key="13">
    <source>
        <dbReference type="ARBA" id="ARBA00032464"/>
    </source>
</evidence>
<dbReference type="PANTHER" id="PTHR10907:SF66">
    <property type="entry name" value="MIP34848P1-RELATED"/>
    <property type="match status" value="1"/>
</dbReference>
<dbReference type="SMR" id="A0A0Q9X3C4"/>
<comment type="cofactor">
    <cofactor evidence="2">
        <name>Ca(2+)</name>
        <dbReference type="ChEBI" id="CHEBI:29108"/>
    </cofactor>
</comment>
<feature type="binding site" evidence="15">
    <location>
        <position position="467"/>
    </location>
    <ligand>
        <name>substrate</name>
    </ligand>
</feature>
<evidence type="ECO:0000256" key="12">
    <source>
        <dbReference type="ARBA" id="ARBA00022837"/>
    </source>
</evidence>
<keyword evidence="9" id="KW-0963">Cytoplasm</keyword>
<dbReference type="GO" id="GO:0005737">
    <property type="term" value="C:cytoplasm"/>
    <property type="evidence" value="ECO:0007669"/>
    <property type="project" value="UniProtKB-SubCell"/>
</dbReference>
<dbReference type="SUPFAM" id="SSF63829">
    <property type="entry name" value="Calcium-dependent phosphotriesterase"/>
    <property type="match status" value="1"/>
</dbReference>
<evidence type="ECO:0000259" key="18">
    <source>
        <dbReference type="Pfam" id="PF08450"/>
    </source>
</evidence>
<feature type="region of interest" description="Disordered" evidence="16">
    <location>
        <begin position="92"/>
        <end position="317"/>
    </location>
</feature>
<keyword evidence="17" id="KW-0732">Signal</keyword>
<dbReference type="PANTHER" id="PTHR10907">
    <property type="entry name" value="REGUCALCIN"/>
    <property type="match status" value="1"/>
</dbReference>
<feature type="compositionally biased region" description="Acidic residues" evidence="16">
    <location>
        <begin position="159"/>
        <end position="168"/>
    </location>
</feature>
<organism evidence="19 20">
    <name type="scientific">Drosophila willistoni</name>
    <name type="common">Fruit fly</name>
    <dbReference type="NCBI Taxonomy" id="7260"/>
    <lineage>
        <taxon>Eukaryota</taxon>
        <taxon>Metazoa</taxon>
        <taxon>Ecdysozoa</taxon>
        <taxon>Arthropoda</taxon>
        <taxon>Hexapoda</taxon>
        <taxon>Insecta</taxon>
        <taxon>Pterygota</taxon>
        <taxon>Neoptera</taxon>
        <taxon>Endopterygota</taxon>
        <taxon>Diptera</taxon>
        <taxon>Brachycera</taxon>
        <taxon>Muscomorpha</taxon>
        <taxon>Ephydroidea</taxon>
        <taxon>Drosophilidae</taxon>
        <taxon>Drosophila</taxon>
        <taxon>Sophophora</taxon>
    </lineage>
</organism>
<comment type="cofactor">
    <cofactor evidence="4">
        <name>Mg(2+)</name>
        <dbReference type="ChEBI" id="CHEBI:18420"/>
    </cofactor>
</comment>
<evidence type="ECO:0000256" key="4">
    <source>
        <dbReference type="ARBA" id="ARBA00001946"/>
    </source>
</evidence>
<evidence type="ECO:0000256" key="5">
    <source>
        <dbReference type="ARBA" id="ARBA00004496"/>
    </source>
</evidence>
<feature type="binding site" evidence="15">
    <location>
        <position position="570"/>
    </location>
    <ligand>
        <name>a divalent metal cation</name>
        <dbReference type="ChEBI" id="CHEBI:60240"/>
    </ligand>
</feature>
<feature type="compositionally biased region" description="Basic residues" evidence="16">
    <location>
        <begin position="269"/>
        <end position="280"/>
    </location>
</feature>
<protein>
    <recommendedName>
        <fullName evidence="8">Regucalcin</fullName>
        <ecNumber evidence="7">3.1.1.17</ecNumber>
    </recommendedName>
    <alternativeName>
        <fullName evidence="13">Gluconolactonase</fullName>
    </alternativeName>
</protein>
<dbReference type="GO" id="GO:0005509">
    <property type="term" value="F:calcium ion binding"/>
    <property type="evidence" value="ECO:0007669"/>
    <property type="project" value="TreeGrafter"/>
</dbReference>
<feature type="binding site" evidence="15">
    <location>
        <position position="516"/>
    </location>
    <ligand>
        <name>a divalent metal cation</name>
        <dbReference type="ChEBI" id="CHEBI:60240"/>
    </ligand>
</feature>
<reference evidence="19 20" key="1">
    <citation type="journal article" date="2007" name="Nature">
        <title>Evolution of genes and genomes on the Drosophila phylogeny.</title>
        <authorList>
            <consortium name="Drosophila 12 Genomes Consortium"/>
            <person name="Clark A.G."/>
            <person name="Eisen M.B."/>
            <person name="Smith D.R."/>
            <person name="Bergman C.M."/>
            <person name="Oliver B."/>
            <person name="Markow T.A."/>
            <person name="Kaufman T.C."/>
            <person name="Kellis M."/>
            <person name="Gelbart W."/>
            <person name="Iyer V.N."/>
            <person name="Pollard D.A."/>
            <person name="Sackton T.B."/>
            <person name="Larracuente A.M."/>
            <person name="Singh N.D."/>
            <person name="Abad J.P."/>
            <person name="Abt D.N."/>
            <person name="Adryan B."/>
            <person name="Aguade M."/>
            <person name="Akashi H."/>
            <person name="Anderson W.W."/>
            <person name="Aquadro C.F."/>
            <person name="Ardell D.H."/>
            <person name="Arguello R."/>
            <person name="Artieri C.G."/>
            <person name="Barbash D.A."/>
            <person name="Barker D."/>
            <person name="Barsanti P."/>
            <person name="Batterham P."/>
            <person name="Batzoglou S."/>
            <person name="Begun D."/>
            <person name="Bhutkar A."/>
            <person name="Blanco E."/>
            <person name="Bosak S.A."/>
            <person name="Bradley R.K."/>
            <person name="Brand A.D."/>
            <person name="Brent M.R."/>
            <person name="Brooks A.N."/>
            <person name="Brown R.H."/>
            <person name="Butlin R.K."/>
            <person name="Caggese C."/>
            <person name="Calvi B.R."/>
            <person name="Bernardo de Carvalho A."/>
            <person name="Caspi A."/>
            <person name="Castrezana S."/>
            <person name="Celniker S.E."/>
            <person name="Chang J.L."/>
            <person name="Chapple C."/>
            <person name="Chatterji S."/>
            <person name="Chinwalla A."/>
            <person name="Civetta A."/>
            <person name="Clifton S.W."/>
            <person name="Comeron J.M."/>
            <person name="Costello J.C."/>
            <person name="Coyne J.A."/>
            <person name="Daub J."/>
            <person name="David R.G."/>
            <person name="Delcher A.L."/>
            <person name="Delehaunty K."/>
            <person name="Do C.B."/>
            <person name="Ebling H."/>
            <person name="Edwards K."/>
            <person name="Eickbush T."/>
            <person name="Evans J.D."/>
            <person name="Filipski A."/>
            <person name="Findeiss S."/>
            <person name="Freyhult E."/>
            <person name="Fulton L."/>
            <person name="Fulton R."/>
            <person name="Garcia A.C."/>
            <person name="Gardiner A."/>
            <person name="Garfield D.A."/>
            <person name="Garvin B.E."/>
            <person name="Gibson G."/>
            <person name="Gilbert D."/>
            <person name="Gnerre S."/>
            <person name="Godfrey J."/>
            <person name="Good R."/>
            <person name="Gotea V."/>
            <person name="Gravely B."/>
            <person name="Greenberg A.J."/>
            <person name="Griffiths-Jones S."/>
            <person name="Gross S."/>
            <person name="Guigo R."/>
            <person name="Gustafson E.A."/>
            <person name="Haerty W."/>
            <person name="Hahn M.W."/>
            <person name="Halligan D.L."/>
            <person name="Halpern A.L."/>
            <person name="Halter G.M."/>
            <person name="Han M.V."/>
            <person name="Heger A."/>
            <person name="Hillier L."/>
            <person name="Hinrichs A.S."/>
            <person name="Holmes I."/>
            <person name="Hoskins R.A."/>
            <person name="Hubisz M.J."/>
            <person name="Hultmark D."/>
            <person name="Huntley M.A."/>
            <person name="Jaffe D.B."/>
            <person name="Jagadeeshan S."/>
            <person name="Jeck W.R."/>
            <person name="Johnson J."/>
            <person name="Jones C.D."/>
            <person name="Jordan W.C."/>
            <person name="Karpen G.H."/>
            <person name="Kataoka E."/>
            <person name="Keightley P.D."/>
            <person name="Kheradpour P."/>
            <person name="Kirkness E.F."/>
            <person name="Koerich L.B."/>
            <person name="Kristiansen K."/>
            <person name="Kudrna D."/>
            <person name="Kulathinal R.J."/>
            <person name="Kumar S."/>
            <person name="Kwok R."/>
            <person name="Lander E."/>
            <person name="Langley C.H."/>
            <person name="Lapoint R."/>
            <person name="Lazzaro B.P."/>
            <person name="Lee S.J."/>
            <person name="Levesque L."/>
            <person name="Li R."/>
            <person name="Lin C.F."/>
            <person name="Lin M.F."/>
            <person name="Lindblad-Toh K."/>
            <person name="Llopart A."/>
            <person name="Long M."/>
            <person name="Low L."/>
            <person name="Lozovsky E."/>
            <person name="Lu J."/>
            <person name="Luo M."/>
            <person name="Machado C.A."/>
            <person name="Makalowski W."/>
            <person name="Marzo M."/>
            <person name="Matsuda M."/>
            <person name="Matzkin L."/>
            <person name="McAllister B."/>
            <person name="McBride C.S."/>
            <person name="McKernan B."/>
            <person name="McKernan K."/>
            <person name="Mendez-Lago M."/>
            <person name="Minx P."/>
            <person name="Mollenhauer M.U."/>
            <person name="Montooth K."/>
            <person name="Mount S.M."/>
            <person name="Mu X."/>
            <person name="Myers E."/>
            <person name="Negre B."/>
            <person name="Newfeld S."/>
            <person name="Nielsen R."/>
            <person name="Noor M.A."/>
            <person name="O'Grady P."/>
            <person name="Pachter L."/>
            <person name="Papaceit M."/>
            <person name="Parisi M.J."/>
            <person name="Parisi M."/>
            <person name="Parts L."/>
            <person name="Pedersen J.S."/>
            <person name="Pesole G."/>
            <person name="Phillippy A.M."/>
            <person name="Ponting C.P."/>
            <person name="Pop M."/>
            <person name="Porcelli D."/>
            <person name="Powell J.R."/>
            <person name="Prohaska S."/>
            <person name="Pruitt K."/>
            <person name="Puig M."/>
            <person name="Quesneville H."/>
            <person name="Ram K.R."/>
            <person name="Rand D."/>
            <person name="Rasmussen M.D."/>
            <person name="Reed L.K."/>
            <person name="Reenan R."/>
            <person name="Reily A."/>
            <person name="Remington K.A."/>
            <person name="Rieger T.T."/>
            <person name="Ritchie M.G."/>
            <person name="Robin C."/>
            <person name="Rogers Y.H."/>
            <person name="Rohde C."/>
            <person name="Rozas J."/>
            <person name="Rubenfield M.J."/>
            <person name="Ruiz A."/>
            <person name="Russo S."/>
            <person name="Salzberg S.L."/>
            <person name="Sanchez-Gracia A."/>
            <person name="Saranga D.J."/>
            <person name="Sato H."/>
            <person name="Schaeffer S.W."/>
            <person name="Schatz M.C."/>
            <person name="Schlenke T."/>
            <person name="Schwartz R."/>
            <person name="Segarra C."/>
            <person name="Singh R.S."/>
            <person name="Sirot L."/>
            <person name="Sirota M."/>
            <person name="Sisneros N.B."/>
            <person name="Smith C.D."/>
            <person name="Smith T.F."/>
            <person name="Spieth J."/>
            <person name="Stage D.E."/>
            <person name="Stark A."/>
            <person name="Stephan W."/>
            <person name="Strausberg R.L."/>
            <person name="Strempel S."/>
            <person name="Sturgill D."/>
            <person name="Sutton G."/>
            <person name="Sutton G.G."/>
            <person name="Tao W."/>
            <person name="Teichmann S."/>
            <person name="Tobari Y.N."/>
            <person name="Tomimura Y."/>
            <person name="Tsolas J.M."/>
            <person name="Valente V.L."/>
            <person name="Venter E."/>
            <person name="Venter J.C."/>
            <person name="Vicario S."/>
            <person name="Vieira F.G."/>
            <person name="Vilella A.J."/>
            <person name="Villasante A."/>
            <person name="Walenz B."/>
            <person name="Wang J."/>
            <person name="Wasserman M."/>
            <person name="Watts T."/>
            <person name="Wilson D."/>
            <person name="Wilson R.K."/>
            <person name="Wing R.A."/>
            <person name="Wolfner M.F."/>
            <person name="Wong A."/>
            <person name="Wong G.K."/>
            <person name="Wu C.I."/>
            <person name="Wu G."/>
            <person name="Yamamoto D."/>
            <person name="Yang H.P."/>
            <person name="Yang S.P."/>
            <person name="Yorke J.A."/>
            <person name="Yoshida K."/>
            <person name="Zdobnov E."/>
            <person name="Zhang P."/>
            <person name="Zhang Y."/>
            <person name="Zimin A.V."/>
            <person name="Baldwin J."/>
            <person name="Abdouelleil A."/>
            <person name="Abdulkadir J."/>
            <person name="Abebe A."/>
            <person name="Abera B."/>
            <person name="Abreu J."/>
            <person name="Acer S.C."/>
            <person name="Aftuck L."/>
            <person name="Alexander A."/>
            <person name="An P."/>
            <person name="Anderson E."/>
            <person name="Anderson S."/>
            <person name="Arachi H."/>
            <person name="Azer M."/>
            <person name="Bachantsang P."/>
            <person name="Barry A."/>
            <person name="Bayul T."/>
            <person name="Berlin A."/>
            <person name="Bessette D."/>
            <person name="Bloom T."/>
            <person name="Blye J."/>
            <person name="Boguslavskiy L."/>
            <person name="Bonnet C."/>
            <person name="Boukhgalter B."/>
            <person name="Bourzgui I."/>
            <person name="Brown A."/>
            <person name="Cahill P."/>
            <person name="Channer S."/>
            <person name="Cheshatsang Y."/>
            <person name="Chuda L."/>
            <person name="Citroen M."/>
            <person name="Collymore A."/>
            <person name="Cooke P."/>
            <person name="Costello M."/>
            <person name="D'Aco K."/>
            <person name="Daza R."/>
            <person name="De Haan G."/>
            <person name="DeGray S."/>
            <person name="DeMaso C."/>
            <person name="Dhargay N."/>
            <person name="Dooley K."/>
            <person name="Dooley E."/>
            <person name="Doricent M."/>
            <person name="Dorje P."/>
            <person name="Dorjee K."/>
            <person name="Dupes A."/>
            <person name="Elong R."/>
            <person name="Falk J."/>
            <person name="Farina A."/>
            <person name="Faro S."/>
            <person name="Ferguson D."/>
            <person name="Fisher S."/>
            <person name="Foley C.D."/>
            <person name="Franke A."/>
            <person name="Friedrich D."/>
            <person name="Gadbois L."/>
            <person name="Gearin G."/>
            <person name="Gearin C.R."/>
            <person name="Giannoukos G."/>
            <person name="Goode T."/>
            <person name="Graham J."/>
            <person name="Grandbois E."/>
            <person name="Grewal S."/>
            <person name="Gyaltsen K."/>
            <person name="Hafez N."/>
            <person name="Hagos B."/>
            <person name="Hall J."/>
            <person name="Henson C."/>
            <person name="Hollinger A."/>
            <person name="Honan T."/>
            <person name="Huard M.D."/>
            <person name="Hughes L."/>
            <person name="Hurhula B."/>
            <person name="Husby M.E."/>
            <person name="Kamat A."/>
            <person name="Kanga B."/>
            <person name="Kashin S."/>
            <person name="Khazanovich D."/>
            <person name="Kisner P."/>
            <person name="Lance K."/>
            <person name="Lara M."/>
            <person name="Lee W."/>
            <person name="Lennon N."/>
            <person name="Letendre F."/>
            <person name="LeVine R."/>
            <person name="Lipovsky A."/>
            <person name="Liu X."/>
            <person name="Liu J."/>
            <person name="Liu S."/>
            <person name="Lokyitsang T."/>
            <person name="Lokyitsang Y."/>
            <person name="Lubonja R."/>
            <person name="Lui A."/>
            <person name="MacDonald P."/>
            <person name="Magnisalis V."/>
            <person name="Maru K."/>
            <person name="Matthews C."/>
            <person name="McCusker W."/>
            <person name="McDonough S."/>
            <person name="Mehta T."/>
            <person name="Meldrim J."/>
            <person name="Meneus L."/>
            <person name="Mihai O."/>
            <person name="Mihalev A."/>
            <person name="Mihova T."/>
            <person name="Mittelman R."/>
            <person name="Mlenga V."/>
            <person name="Montmayeur A."/>
            <person name="Mulrain L."/>
            <person name="Navidi A."/>
            <person name="Naylor J."/>
            <person name="Negash T."/>
            <person name="Nguyen T."/>
            <person name="Nguyen N."/>
            <person name="Nicol R."/>
            <person name="Norbu C."/>
            <person name="Norbu N."/>
            <person name="Novod N."/>
            <person name="O'Neill B."/>
            <person name="Osman S."/>
            <person name="Markiewicz E."/>
            <person name="Oyono O.L."/>
            <person name="Patti C."/>
            <person name="Phunkhang P."/>
            <person name="Pierre F."/>
            <person name="Priest M."/>
            <person name="Raghuraman S."/>
            <person name="Rege F."/>
            <person name="Reyes R."/>
            <person name="Rise C."/>
            <person name="Rogov P."/>
            <person name="Ross K."/>
            <person name="Ryan E."/>
            <person name="Settipalli S."/>
            <person name="Shea T."/>
            <person name="Sherpa N."/>
            <person name="Shi L."/>
            <person name="Shih D."/>
            <person name="Sparrow T."/>
            <person name="Spaulding J."/>
            <person name="Stalker J."/>
            <person name="Stange-Thomann N."/>
            <person name="Stavropoulos S."/>
            <person name="Stone C."/>
            <person name="Strader C."/>
            <person name="Tesfaye S."/>
            <person name="Thomson T."/>
            <person name="Thoulutsang Y."/>
            <person name="Thoulutsang D."/>
            <person name="Topham K."/>
            <person name="Topping I."/>
            <person name="Tsamla T."/>
            <person name="Vassiliev H."/>
            <person name="Vo A."/>
            <person name="Wangchuk T."/>
            <person name="Wangdi T."/>
            <person name="Weiand M."/>
            <person name="Wilkinson J."/>
            <person name="Wilson A."/>
            <person name="Yadav S."/>
            <person name="Young G."/>
            <person name="Yu Q."/>
            <person name="Zembek L."/>
            <person name="Zhong D."/>
            <person name="Zimmer A."/>
            <person name="Zwirko Z."/>
            <person name="Jaffe D.B."/>
            <person name="Alvarez P."/>
            <person name="Brockman W."/>
            <person name="Butler J."/>
            <person name="Chin C."/>
            <person name="Gnerre S."/>
            <person name="Grabherr M."/>
            <person name="Kleber M."/>
            <person name="Mauceli E."/>
            <person name="MacCallum I."/>
        </authorList>
    </citation>
    <scope>NUCLEOTIDE SEQUENCE [LARGE SCALE GENOMIC DNA]</scope>
    <source>
        <strain evidence="20">Tucson 14030-0811.24</strain>
    </source>
</reference>
<dbReference type="InParanoid" id="A0A0Q9X3C4"/>